<name>X1GGN9_9ZZZZ</name>
<dbReference type="EMBL" id="BARU01023716">
    <property type="protein sequence ID" value="GAH56372.1"/>
    <property type="molecule type" value="Genomic_DNA"/>
</dbReference>
<comment type="caution">
    <text evidence="1">The sequence shown here is derived from an EMBL/GenBank/DDBJ whole genome shotgun (WGS) entry which is preliminary data.</text>
</comment>
<feature type="non-terminal residue" evidence="1">
    <location>
        <position position="1"/>
    </location>
</feature>
<proteinExistence type="predicted"/>
<organism evidence="1">
    <name type="scientific">marine sediment metagenome</name>
    <dbReference type="NCBI Taxonomy" id="412755"/>
    <lineage>
        <taxon>unclassified sequences</taxon>
        <taxon>metagenomes</taxon>
        <taxon>ecological metagenomes</taxon>
    </lineage>
</organism>
<gene>
    <name evidence="1" type="ORF">S03H2_38460</name>
</gene>
<sequence>AQCETALYMAIHLSDEDRRKGLQAQGVIGAGIVKETYDKDSLDKLPMPPIVLEILGDFYKYGEAMVMVDIDRDEDKSVDEDVVED</sequence>
<accession>X1GGN9</accession>
<protein>
    <submittedName>
        <fullName evidence="1">Uncharacterized protein</fullName>
    </submittedName>
</protein>
<dbReference type="AlphaFoldDB" id="X1GGN9"/>
<evidence type="ECO:0000313" key="1">
    <source>
        <dbReference type="EMBL" id="GAH56372.1"/>
    </source>
</evidence>
<reference evidence="1" key="1">
    <citation type="journal article" date="2014" name="Front. Microbiol.">
        <title>High frequency of phylogenetically diverse reductive dehalogenase-homologous genes in deep subseafloor sedimentary metagenomes.</title>
        <authorList>
            <person name="Kawai M."/>
            <person name="Futagami T."/>
            <person name="Toyoda A."/>
            <person name="Takaki Y."/>
            <person name="Nishi S."/>
            <person name="Hori S."/>
            <person name="Arai W."/>
            <person name="Tsubouchi T."/>
            <person name="Morono Y."/>
            <person name="Uchiyama I."/>
            <person name="Ito T."/>
            <person name="Fujiyama A."/>
            <person name="Inagaki F."/>
            <person name="Takami H."/>
        </authorList>
    </citation>
    <scope>NUCLEOTIDE SEQUENCE</scope>
    <source>
        <strain evidence="1">Expedition CK06-06</strain>
    </source>
</reference>